<comment type="caution">
    <text evidence="2">The sequence shown here is derived from an EMBL/GenBank/DDBJ whole genome shotgun (WGS) entry which is preliminary data.</text>
</comment>
<reference evidence="2" key="1">
    <citation type="journal article" date="2015" name="Nature">
        <title>Complex archaea that bridge the gap between prokaryotes and eukaryotes.</title>
        <authorList>
            <person name="Spang A."/>
            <person name="Saw J.H."/>
            <person name="Jorgensen S.L."/>
            <person name="Zaremba-Niedzwiedzka K."/>
            <person name="Martijn J."/>
            <person name="Lind A.E."/>
            <person name="van Eijk R."/>
            <person name="Schleper C."/>
            <person name="Guy L."/>
            <person name="Ettema T.J."/>
        </authorList>
    </citation>
    <scope>NUCLEOTIDE SEQUENCE</scope>
</reference>
<evidence type="ECO:0000259" key="1">
    <source>
        <dbReference type="Pfam" id="PF13392"/>
    </source>
</evidence>
<dbReference type="EMBL" id="LAZR01054056">
    <property type="protein sequence ID" value="KKK79382.1"/>
    <property type="molecule type" value="Genomic_DNA"/>
</dbReference>
<sequence>MSEATARVTPQPLTQEVLAPMPNQYTMPNPAERFFTKVRFTKSCWLWQAATLRHGYGVFTLQGRSILAHVYAYELCVGPVPEGLELDHTCRIRNCVYPWHVEPVTRRVNQHRGMSFSGVNSRKTHCENGHRFDEANTYI</sequence>
<proteinExistence type="predicted"/>
<gene>
    <name evidence="2" type="ORF">LCGC14_2834040</name>
</gene>
<accession>A0A0F8YD79</accession>
<dbReference type="Pfam" id="PF13392">
    <property type="entry name" value="HNH_3"/>
    <property type="match status" value="1"/>
</dbReference>
<feature type="domain" description="HNH nuclease" evidence="1">
    <location>
        <begin position="67"/>
        <end position="110"/>
    </location>
</feature>
<feature type="non-terminal residue" evidence="2">
    <location>
        <position position="139"/>
    </location>
</feature>
<dbReference type="InterPro" id="IPR003615">
    <property type="entry name" value="HNH_nuc"/>
</dbReference>
<evidence type="ECO:0000313" key="2">
    <source>
        <dbReference type="EMBL" id="KKK79382.1"/>
    </source>
</evidence>
<protein>
    <recommendedName>
        <fullName evidence="1">HNH nuclease domain-containing protein</fullName>
    </recommendedName>
</protein>
<name>A0A0F8YD79_9ZZZZ</name>
<dbReference type="SUPFAM" id="SSF54060">
    <property type="entry name" value="His-Me finger endonucleases"/>
    <property type="match status" value="1"/>
</dbReference>
<dbReference type="InterPro" id="IPR044925">
    <property type="entry name" value="His-Me_finger_sf"/>
</dbReference>
<organism evidence="2">
    <name type="scientific">marine sediment metagenome</name>
    <dbReference type="NCBI Taxonomy" id="412755"/>
    <lineage>
        <taxon>unclassified sequences</taxon>
        <taxon>metagenomes</taxon>
        <taxon>ecological metagenomes</taxon>
    </lineage>
</organism>
<dbReference type="AlphaFoldDB" id="A0A0F8YD79"/>